<organism evidence="8 9">
    <name type="scientific">Rubrivivax rivuli</name>
    <dbReference type="NCBI Taxonomy" id="1862385"/>
    <lineage>
        <taxon>Bacteria</taxon>
        <taxon>Pseudomonadati</taxon>
        <taxon>Pseudomonadota</taxon>
        <taxon>Betaproteobacteria</taxon>
        <taxon>Burkholderiales</taxon>
        <taxon>Sphaerotilaceae</taxon>
        <taxon>Rubrivivax</taxon>
    </lineage>
</organism>
<feature type="signal peptide" evidence="6">
    <location>
        <begin position="1"/>
        <end position="24"/>
    </location>
</feature>
<dbReference type="RefSeq" id="WP_128228746.1">
    <property type="nucleotide sequence ID" value="NZ_SACR01000003.1"/>
</dbReference>
<dbReference type="PROSITE" id="PS51007">
    <property type="entry name" value="CYTC"/>
    <property type="match status" value="1"/>
</dbReference>
<feature type="region of interest" description="Disordered" evidence="5">
    <location>
        <begin position="326"/>
        <end position="353"/>
    </location>
</feature>
<evidence type="ECO:0000256" key="4">
    <source>
        <dbReference type="PROSITE-ProRule" id="PRU00433"/>
    </source>
</evidence>
<evidence type="ECO:0000256" key="1">
    <source>
        <dbReference type="ARBA" id="ARBA00022617"/>
    </source>
</evidence>
<evidence type="ECO:0000313" key="9">
    <source>
        <dbReference type="Proteomes" id="UP000285575"/>
    </source>
</evidence>
<reference evidence="8 9" key="1">
    <citation type="submission" date="2019-01" db="EMBL/GenBank/DDBJ databases">
        <authorList>
            <person name="Chen W.-M."/>
        </authorList>
    </citation>
    <scope>NUCLEOTIDE SEQUENCE [LARGE SCALE GENOMIC DNA]</scope>
    <source>
        <strain evidence="8 9">KYPY4</strain>
    </source>
</reference>
<dbReference type="InterPro" id="IPR009056">
    <property type="entry name" value="Cyt_c-like_dom"/>
</dbReference>
<proteinExistence type="predicted"/>
<dbReference type="GO" id="GO:0046872">
    <property type="term" value="F:metal ion binding"/>
    <property type="evidence" value="ECO:0007669"/>
    <property type="project" value="UniProtKB-KW"/>
</dbReference>
<gene>
    <name evidence="8" type="ORF">EOE66_11150</name>
</gene>
<accession>A0A437RHY6</accession>
<evidence type="ECO:0000259" key="7">
    <source>
        <dbReference type="PROSITE" id="PS51007"/>
    </source>
</evidence>
<dbReference type="NCBIfam" id="NF033191">
    <property type="entry name" value="JDVT-CTERM"/>
    <property type="match status" value="1"/>
</dbReference>
<dbReference type="GO" id="GO:0009055">
    <property type="term" value="F:electron transfer activity"/>
    <property type="evidence" value="ECO:0007669"/>
    <property type="project" value="InterPro"/>
</dbReference>
<evidence type="ECO:0000313" key="8">
    <source>
        <dbReference type="EMBL" id="RVU46383.1"/>
    </source>
</evidence>
<feature type="chain" id="PRO_5019529876" evidence="6">
    <location>
        <begin position="25"/>
        <end position="406"/>
    </location>
</feature>
<keyword evidence="6" id="KW-0732">Signal</keyword>
<name>A0A437RHY6_9BURK</name>
<keyword evidence="3 4" id="KW-0408">Iron</keyword>
<evidence type="ECO:0000256" key="3">
    <source>
        <dbReference type="ARBA" id="ARBA00023004"/>
    </source>
</evidence>
<comment type="caution">
    <text evidence="8">The sequence shown here is derived from an EMBL/GenBank/DDBJ whole genome shotgun (WGS) entry which is preliminary data.</text>
</comment>
<evidence type="ECO:0000256" key="5">
    <source>
        <dbReference type="SAM" id="MobiDB-lite"/>
    </source>
</evidence>
<dbReference type="AlphaFoldDB" id="A0A437RHY6"/>
<dbReference type="Gene3D" id="2.60.40.10">
    <property type="entry name" value="Immunoglobulins"/>
    <property type="match status" value="1"/>
</dbReference>
<dbReference type="Gene3D" id="1.10.760.10">
    <property type="entry name" value="Cytochrome c-like domain"/>
    <property type="match status" value="1"/>
</dbReference>
<dbReference type="OrthoDB" id="8767749at2"/>
<keyword evidence="2 4" id="KW-0479">Metal-binding</keyword>
<keyword evidence="1 4" id="KW-0349">Heme</keyword>
<feature type="compositionally biased region" description="Pro residues" evidence="5">
    <location>
        <begin position="327"/>
        <end position="353"/>
    </location>
</feature>
<dbReference type="SUPFAM" id="SSF46626">
    <property type="entry name" value="Cytochrome c"/>
    <property type="match status" value="1"/>
</dbReference>
<keyword evidence="9" id="KW-1185">Reference proteome</keyword>
<sequence length="406" mass="40174">MSSACFSPWPLAGLALLASAPVLAQDAARGAQLYLQLPGGVASCVECHGPDPLGNRNRLLNAARGPAVINEAINKAAAMGYLRTVLSDTDRSDLSAYLARVNVLEGASAVVWPRTVEFGTMAQGAAGFGSRVAYTNLGSGAVTVAPRLAVAEGLSLRHDCPAALAPGATCTAFVALATGEPGPRRGAVVWEGEGSVTPQWVGLSGQVVAAPPAGLGVLVADVPQGSLQLEAAADTTTVREFSLVNAGTAALTLGMPALTGPGAALFSLSGSSCAAALVLAPAARCTVRLSARAPAQGQAVAQLQWRNDGTHPVPLRVAVQALAGTAPPAPSPVTPPPAPAPAPAPAPPVAAPAPAPSPIAPVAPAGGGCATALQPGRADPLLPALVLLALLGLLSRRRAVTAANQA</sequence>
<protein>
    <submittedName>
        <fullName evidence="8">Cytochrome c</fullName>
    </submittedName>
</protein>
<dbReference type="Proteomes" id="UP000285575">
    <property type="component" value="Unassembled WGS sequence"/>
</dbReference>
<evidence type="ECO:0000256" key="2">
    <source>
        <dbReference type="ARBA" id="ARBA00022723"/>
    </source>
</evidence>
<evidence type="ECO:0000256" key="6">
    <source>
        <dbReference type="SAM" id="SignalP"/>
    </source>
</evidence>
<dbReference type="InterPro" id="IPR036909">
    <property type="entry name" value="Cyt_c-like_dom_sf"/>
</dbReference>
<dbReference type="InterPro" id="IPR013783">
    <property type="entry name" value="Ig-like_fold"/>
</dbReference>
<dbReference type="GO" id="GO:0020037">
    <property type="term" value="F:heme binding"/>
    <property type="evidence" value="ECO:0007669"/>
    <property type="project" value="InterPro"/>
</dbReference>
<feature type="domain" description="Cytochrome c" evidence="7">
    <location>
        <begin position="25"/>
        <end position="102"/>
    </location>
</feature>
<dbReference type="NCBIfam" id="NF012200">
    <property type="entry name" value="choice_anch_D"/>
    <property type="match status" value="1"/>
</dbReference>
<dbReference type="EMBL" id="SACR01000003">
    <property type="protein sequence ID" value="RVU46383.1"/>
    <property type="molecule type" value="Genomic_DNA"/>
</dbReference>